<protein>
    <submittedName>
        <fullName evidence="2">Uncharacterized protein</fullName>
    </submittedName>
</protein>
<reference evidence="2" key="2">
    <citation type="submission" date="2021-04" db="EMBL/GenBank/DDBJ databases">
        <authorList>
            <person name="Podell S."/>
        </authorList>
    </citation>
    <scope>NUCLEOTIDE SEQUENCE</scope>
    <source>
        <strain evidence="2">Hildebrandi</strain>
    </source>
</reference>
<dbReference type="AlphaFoldDB" id="A0A9K3KKC2"/>
<dbReference type="Proteomes" id="UP000693970">
    <property type="component" value="Unassembled WGS sequence"/>
</dbReference>
<accession>A0A9K3KKC2</accession>
<proteinExistence type="predicted"/>
<feature type="coiled-coil region" evidence="1">
    <location>
        <begin position="696"/>
        <end position="751"/>
    </location>
</feature>
<evidence type="ECO:0000313" key="3">
    <source>
        <dbReference type="Proteomes" id="UP000693970"/>
    </source>
</evidence>
<dbReference type="EMBL" id="JAGRRH010000022">
    <property type="protein sequence ID" value="KAG7344896.1"/>
    <property type="molecule type" value="Genomic_DNA"/>
</dbReference>
<evidence type="ECO:0000256" key="1">
    <source>
        <dbReference type="SAM" id="Coils"/>
    </source>
</evidence>
<keyword evidence="1" id="KW-0175">Coiled coil</keyword>
<comment type="caution">
    <text evidence="2">The sequence shown here is derived from an EMBL/GenBank/DDBJ whole genome shotgun (WGS) entry which is preliminary data.</text>
</comment>
<evidence type="ECO:0000313" key="2">
    <source>
        <dbReference type="EMBL" id="KAG7344896.1"/>
    </source>
</evidence>
<reference evidence="2" key="1">
    <citation type="journal article" date="2021" name="Sci. Rep.">
        <title>Diploid genomic architecture of Nitzschia inconspicua, an elite biomass production diatom.</title>
        <authorList>
            <person name="Oliver A."/>
            <person name="Podell S."/>
            <person name="Pinowska A."/>
            <person name="Traller J.C."/>
            <person name="Smith S.R."/>
            <person name="McClure R."/>
            <person name="Beliaev A."/>
            <person name="Bohutskyi P."/>
            <person name="Hill E.A."/>
            <person name="Rabines A."/>
            <person name="Zheng H."/>
            <person name="Allen L.Z."/>
            <person name="Kuo A."/>
            <person name="Grigoriev I.V."/>
            <person name="Allen A.E."/>
            <person name="Hazlebeck D."/>
            <person name="Allen E.E."/>
        </authorList>
    </citation>
    <scope>NUCLEOTIDE SEQUENCE</scope>
    <source>
        <strain evidence="2">Hildebrandi</strain>
    </source>
</reference>
<gene>
    <name evidence="2" type="ORF">IV203_032427</name>
</gene>
<sequence length="752" mass="85019">MSLKPFLLDTEDDVEMPSSPVSLVTSGSGYNRACARFNCTTKAHQQSKVSLTANALYIEPKKSQVLVAPFLPTQYLGVEAKVEELLEETRPLEVWTTWFAAQEASHLGMDTVHNPGRRSIQQVHQDMRTPKRLKLTEHLESLADENFDGVDPTIVRQVQKIDKILDANGMEDDFSEDEYVEDVTPKVGDVTPVGVVTSNWNLLLASIEALDSKIQGQETGLSKLREVFSLAMKELEVKAEETDTRAQLLLAKLGATKIWEVIGLMREDMSANDDKLKQLLDYAEKGPAELEHCAKSLAELQNHYQDSLAKIVEKFKTLTRSSNPDEKAKKEVSDLAMRLLILENKERALPDLMSMDLEGTNRESNESKLMPEVLRLAQVVEHLNKVSRERGAQESDELLDKMKREREAQARDEVFYKELGVITHKIADLEQSRGERFEHPEGTFGSPQEVETWIVNETIPSCGMFWDLGSVLVGMMEKSKSFKEFADERYSAERAQLSQNETSLLAAMTHHRPGCLFGKNHGRVDLLDDTSEGLQACKTYATWIGDGTSTYSLSLTRALTGHLNSLRRMFSHTDGGERMARSLLDDISKQWNDLCNFTQTFYTKLVNVAKFSEANAFKLVGRCWGAVFDTMRSHREALKLVGDLQAPGNKAMVIWSVFQCHRIMKEFIALDFEGHLAIVKEISLFIITERVDPTEILRLTSRMKKLEDECAAVTETNQKLRSSHADFQVTFMGLKRTVDDLKNELKQLKTKK</sequence>
<name>A0A9K3KKC2_9STRA</name>
<organism evidence="2 3">
    <name type="scientific">Nitzschia inconspicua</name>
    <dbReference type="NCBI Taxonomy" id="303405"/>
    <lineage>
        <taxon>Eukaryota</taxon>
        <taxon>Sar</taxon>
        <taxon>Stramenopiles</taxon>
        <taxon>Ochrophyta</taxon>
        <taxon>Bacillariophyta</taxon>
        <taxon>Bacillariophyceae</taxon>
        <taxon>Bacillariophycidae</taxon>
        <taxon>Bacillariales</taxon>
        <taxon>Bacillariaceae</taxon>
        <taxon>Nitzschia</taxon>
    </lineage>
</organism>
<keyword evidence="3" id="KW-1185">Reference proteome</keyword>